<gene>
    <name evidence="1" type="ORF">NTJ_05465</name>
</gene>
<dbReference type="Proteomes" id="UP001307889">
    <property type="component" value="Chromosome 3"/>
</dbReference>
<reference evidence="1 2" key="1">
    <citation type="submission" date="2023-09" db="EMBL/GenBank/DDBJ databases">
        <title>Nesidiocoris tenuis whole genome shotgun sequence.</title>
        <authorList>
            <person name="Shibata T."/>
            <person name="Shimoda M."/>
            <person name="Kobayashi T."/>
            <person name="Uehara T."/>
        </authorList>
    </citation>
    <scope>NUCLEOTIDE SEQUENCE [LARGE SCALE GENOMIC DNA]</scope>
    <source>
        <strain evidence="1 2">Japan</strain>
    </source>
</reference>
<proteinExistence type="predicted"/>
<accession>A0ABN7AP44</accession>
<dbReference type="EMBL" id="AP028911">
    <property type="protein sequence ID" value="BES92656.1"/>
    <property type="molecule type" value="Genomic_DNA"/>
</dbReference>
<protein>
    <submittedName>
        <fullName evidence="1">Uncharacterized protein</fullName>
    </submittedName>
</protein>
<evidence type="ECO:0000313" key="1">
    <source>
        <dbReference type="EMBL" id="BES92656.1"/>
    </source>
</evidence>
<evidence type="ECO:0000313" key="2">
    <source>
        <dbReference type="Proteomes" id="UP001307889"/>
    </source>
</evidence>
<sequence>MRWKGGLDPATSLLFSIGTPAVFERERGRGCPTWQRRSITHHFGESQTSSRAYHQHDPQGPLLLFHVSSVDRRANESEGDGDDRNLLGGKWDSVGAREMANFPEGRPLNHYTDTAFTRADRTGQLGTLSSV</sequence>
<keyword evidence="2" id="KW-1185">Reference proteome</keyword>
<organism evidence="1 2">
    <name type="scientific">Nesidiocoris tenuis</name>
    <dbReference type="NCBI Taxonomy" id="355587"/>
    <lineage>
        <taxon>Eukaryota</taxon>
        <taxon>Metazoa</taxon>
        <taxon>Ecdysozoa</taxon>
        <taxon>Arthropoda</taxon>
        <taxon>Hexapoda</taxon>
        <taxon>Insecta</taxon>
        <taxon>Pterygota</taxon>
        <taxon>Neoptera</taxon>
        <taxon>Paraneoptera</taxon>
        <taxon>Hemiptera</taxon>
        <taxon>Heteroptera</taxon>
        <taxon>Panheteroptera</taxon>
        <taxon>Cimicomorpha</taxon>
        <taxon>Miridae</taxon>
        <taxon>Dicyphina</taxon>
        <taxon>Nesidiocoris</taxon>
    </lineage>
</organism>
<name>A0ABN7AP44_9HEMI</name>